<name>A0A1U7J7K6_9CYAN</name>
<evidence type="ECO:0000313" key="2">
    <source>
        <dbReference type="EMBL" id="OKH49118.1"/>
    </source>
</evidence>
<organism evidence="2 3">
    <name type="scientific">Phormidium tenue NIES-30</name>
    <dbReference type="NCBI Taxonomy" id="549789"/>
    <lineage>
        <taxon>Bacteria</taxon>
        <taxon>Bacillati</taxon>
        <taxon>Cyanobacteriota</taxon>
        <taxon>Cyanophyceae</taxon>
        <taxon>Oscillatoriophycideae</taxon>
        <taxon>Oscillatoriales</taxon>
        <taxon>Oscillatoriaceae</taxon>
        <taxon>Phormidium</taxon>
    </lineage>
</organism>
<dbReference type="Proteomes" id="UP000185557">
    <property type="component" value="Unassembled WGS sequence"/>
</dbReference>
<accession>A0A1U7J7K6</accession>
<proteinExistence type="predicted"/>
<dbReference type="EMBL" id="MRCG01000004">
    <property type="protein sequence ID" value="OKH49118.1"/>
    <property type="molecule type" value="Genomic_DNA"/>
</dbReference>
<dbReference type="AlphaFoldDB" id="A0A1U7J7K6"/>
<protein>
    <submittedName>
        <fullName evidence="2">Uncharacterized protein</fullName>
    </submittedName>
</protein>
<reference evidence="2 3" key="1">
    <citation type="submission" date="2016-11" db="EMBL/GenBank/DDBJ databases">
        <title>Draft Genome Sequences of Nine Cyanobacterial Strains from Diverse Habitats.</title>
        <authorList>
            <person name="Zhu T."/>
            <person name="Hou S."/>
            <person name="Lu X."/>
            <person name="Hess W.R."/>
        </authorList>
    </citation>
    <scope>NUCLEOTIDE SEQUENCE [LARGE SCALE GENOMIC DNA]</scope>
    <source>
        <strain evidence="2 3">NIES-30</strain>
    </source>
</reference>
<evidence type="ECO:0000313" key="3">
    <source>
        <dbReference type="Proteomes" id="UP000185557"/>
    </source>
</evidence>
<sequence>MHSVSCFFFEVIGMVPISFSGEGDDRSQHDILKKLSDLPSKTRSSTREGTLRSFVKKWYRDLKSAQERGYTYQDLVTFLEKEAGISTTAGTLRKYMNWATKEMSGEGSSPQEGKPVPQKPVRTSEQLITPQKPKQRPMAPRPTLYARKPEVQASEDEFENL</sequence>
<gene>
    <name evidence="2" type="ORF">NIES30_08110</name>
</gene>
<comment type="caution">
    <text evidence="2">The sequence shown here is derived from an EMBL/GenBank/DDBJ whole genome shotgun (WGS) entry which is preliminary data.</text>
</comment>
<feature type="region of interest" description="Disordered" evidence="1">
    <location>
        <begin position="101"/>
        <end position="161"/>
    </location>
</feature>
<keyword evidence="3" id="KW-1185">Reference proteome</keyword>
<dbReference type="STRING" id="549789.NIES30_08110"/>
<evidence type="ECO:0000256" key="1">
    <source>
        <dbReference type="SAM" id="MobiDB-lite"/>
    </source>
</evidence>